<accession>A0A9Q3EGY6</accession>
<evidence type="ECO:0000256" key="5">
    <source>
        <dbReference type="SAM" id="MobiDB-lite"/>
    </source>
</evidence>
<feature type="compositionally biased region" description="Polar residues" evidence="5">
    <location>
        <begin position="349"/>
        <end position="362"/>
    </location>
</feature>
<reference evidence="6" key="1">
    <citation type="submission" date="2021-03" db="EMBL/GenBank/DDBJ databases">
        <title>Draft genome sequence of rust myrtle Austropuccinia psidii MF-1, a brazilian biotype.</title>
        <authorList>
            <person name="Quecine M.C."/>
            <person name="Pachon D.M.R."/>
            <person name="Bonatelli M.L."/>
            <person name="Correr F.H."/>
            <person name="Franceschini L.M."/>
            <person name="Leite T.F."/>
            <person name="Margarido G.R.A."/>
            <person name="Almeida C.A."/>
            <person name="Ferrarezi J.A."/>
            <person name="Labate C.A."/>
        </authorList>
    </citation>
    <scope>NUCLEOTIDE SEQUENCE</scope>
    <source>
        <strain evidence="6">MF-1</strain>
    </source>
</reference>
<feature type="compositionally biased region" description="Low complexity" evidence="5">
    <location>
        <begin position="495"/>
        <end position="505"/>
    </location>
</feature>
<feature type="region of interest" description="Disordered" evidence="5">
    <location>
        <begin position="171"/>
        <end position="191"/>
    </location>
</feature>
<evidence type="ECO:0000256" key="1">
    <source>
        <dbReference type="ARBA" id="ARBA00004496"/>
    </source>
</evidence>
<dbReference type="GO" id="GO:0008047">
    <property type="term" value="F:enzyme activator activity"/>
    <property type="evidence" value="ECO:0007669"/>
    <property type="project" value="InterPro"/>
</dbReference>
<feature type="compositionally biased region" description="Basic and acidic residues" evidence="5">
    <location>
        <begin position="278"/>
        <end position="295"/>
    </location>
</feature>
<dbReference type="AlphaFoldDB" id="A0A9Q3EGY6"/>
<keyword evidence="3" id="KW-0963">Cytoplasm</keyword>
<feature type="region of interest" description="Disordered" evidence="5">
    <location>
        <begin position="409"/>
        <end position="428"/>
    </location>
</feature>
<feature type="compositionally biased region" description="Polar residues" evidence="5">
    <location>
        <begin position="513"/>
        <end position="531"/>
    </location>
</feature>
<feature type="region of interest" description="Disordered" evidence="5">
    <location>
        <begin position="252"/>
        <end position="300"/>
    </location>
</feature>
<feature type="region of interest" description="Disordered" evidence="5">
    <location>
        <begin position="317"/>
        <end position="362"/>
    </location>
</feature>
<feature type="compositionally biased region" description="Low complexity" evidence="5">
    <location>
        <begin position="252"/>
        <end position="267"/>
    </location>
</feature>
<proteinExistence type="inferred from homology"/>
<dbReference type="EMBL" id="AVOT02027004">
    <property type="protein sequence ID" value="MBW0518945.1"/>
    <property type="molecule type" value="Genomic_DNA"/>
</dbReference>
<evidence type="ECO:0000256" key="2">
    <source>
        <dbReference type="ARBA" id="ARBA00008778"/>
    </source>
</evidence>
<dbReference type="OrthoDB" id="440673at2759"/>
<sequence length="691" mass="75982">MDPHIINFNVLRRHDPQICSIIDSTSYVVIYRYFHGAWSKTGFEGTMFLFQRQSSPLFGLFVLNRQGLDNFCQGLLPSWDVDLDEGLIIWRSAGATGDGDDDLIYGIWVYEENDRSRIADNMQNLIENATAHQNPSNLQPLSPPSVSLSHPVPRVPIITAGQSISLDQLFGVGSVSSEPPPQASTLPHPTNSVIESDEIIQASLPSNVMSPDPSNLPKGMQLLDSLFHKATIKSSSQQTNQHPSSDLALVPIQQNSSSNPKPSSQIPTSLPSQQTHDSPQRDQRDHKQNSSDENYKPQSYDSLTNTAHRIINPHQQNYRSNNQIHSHNSRRSSAGSSKSHGDRVAGNPINHQQSFGNANYSSPTIVPAPVPIENANEEARHNILSLLGHPAAVGPNSVYPTLINGQNSAANSTMSSANPHGNHREPISPESLVDIASDNYHHHSYARPVGNSGDGKIYSNPGSQQTSPHHPTHGLTPPNPTQQKLPPHDQVTTQPSSNSANNSPNGPRHQNRPYHQTNPNGPLSAPSQTIKPGQAAPGFNNSVWPFDKCPTRALSPLNPAFVQQRQSPSNITHRTNYHQQYHQTGNRHSNTPPQVNDFSRPNRSRSYSGSKNFSGNVNSKIAVETVDEALINQKINRSSLNNHQDDIDDDKESPLGKKAFVDGILDLLNNNGAFVDTLYARYLARYSEQYL</sequence>
<dbReference type="Pfam" id="PF06058">
    <property type="entry name" value="DCP1"/>
    <property type="match status" value="1"/>
</dbReference>
<dbReference type="GO" id="GO:0000290">
    <property type="term" value="P:deadenylation-dependent decapping of nuclear-transcribed mRNA"/>
    <property type="evidence" value="ECO:0007669"/>
    <property type="project" value="InterPro"/>
</dbReference>
<dbReference type="PANTHER" id="PTHR16290">
    <property type="entry name" value="TRANSCRIPTION FACTOR SMIF DECAPPING ENZYME DCP1"/>
    <property type="match status" value="1"/>
</dbReference>
<comment type="caution">
    <text evidence="6">The sequence shown here is derived from an EMBL/GenBank/DDBJ whole genome shotgun (WGS) entry which is preliminary data.</text>
</comment>
<feature type="region of interest" description="Disordered" evidence="5">
    <location>
        <begin position="578"/>
        <end position="614"/>
    </location>
</feature>
<dbReference type="CDD" id="cd13182">
    <property type="entry name" value="EVH1-like_Dcp1"/>
    <property type="match status" value="1"/>
</dbReference>
<dbReference type="GO" id="GO:0003729">
    <property type="term" value="F:mRNA binding"/>
    <property type="evidence" value="ECO:0007669"/>
    <property type="project" value="TreeGrafter"/>
</dbReference>
<evidence type="ECO:0000313" key="7">
    <source>
        <dbReference type="Proteomes" id="UP000765509"/>
    </source>
</evidence>
<protein>
    <recommendedName>
        <fullName evidence="8">mRNA-decapping enzyme C-terminal domain-containing protein</fullName>
    </recommendedName>
</protein>
<keyword evidence="4" id="KW-0507">mRNA processing</keyword>
<dbReference type="InterPro" id="IPR011993">
    <property type="entry name" value="PH-like_dom_sf"/>
</dbReference>
<dbReference type="GO" id="GO:0031087">
    <property type="term" value="P:deadenylation-independent decapping of nuclear-transcribed mRNA"/>
    <property type="evidence" value="ECO:0007669"/>
    <property type="project" value="TreeGrafter"/>
</dbReference>
<dbReference type="PANTHER" id="PTHR16290:SF0">
    <property type="entry name" value="DECAPPING PROTEIN 1, ISOFORM A"/>
    <property type="match status" value="1"/>
</dbReference>
<comment type="subcellular location">
    <subcellularLocation>
        <location evidence="1">Cytoplasm</location>
    </subcellularLocation>
</comment>
<feature type="compositionally biased region" description="Polar residues" evidence="5">
    <location>
        <begin position="460"/>
        <end position="469"/>
    </location>
</feature>
<dbReference type="GO" id="GO:0000932">
    <property type="term" value="C:P-body"/>
    <property type="evidence" value="ECO:0007669"/>
    <property type="project" value="TreeGrafter"/>
</dbReference>
<feature type="compositionally biased region" description="Polar residues" evidence="5">
    <location>
        <begin position="268"/>
        <end position="277"/>
    </location>
</feature>
<dbReference type="Proteomes" id="UP000765509">
    <property type="component" value="Unassembled WGS sequence"/>
</dbReference>
<evidence type="ECO:0000256" key="4">
    <source>
        <dbReference type="ARBA" id="ARBA00022664"/>
    </source>
</evidence>
<evidence type="ECO:0000256" key="3">
    <source>
        <dbReference type="ARBA" id="ARBA00022490"/>
    </source>
</evidence>
<evidence type="ECO:0008006" key="8">
    <source>
        <dbReference type="Google" id="ProtNLM"/>
    </source>
</evidence>
<comment type="similarity">
    <text evidence="2">Belongs to the DCP1 family.</text>
</comment>
<dbReference type="Gene3D" id="2.30.29.30">
    <property type="entry name" value="Pleckstrin-homology domain (PH domain)/Phosphotyrosine-binding domain (PTB)"/>
    <property type="match status" value="1"/>
</dbReference>
<keyword evidence="7" id="KW-1185">Reference proteome</keyword>
<dbReference type="GO" id="GO:0006397">
    <property type="term" value="P:mRNA processing"/>
    <property type="evidence" value="ECO:0007669"/>
    <property type="project" value="UniProtKB-KW"/>
</dbReference>
<evidence type="ECO:0000313" key="6">
    <source>
        <dbReference type="EMBL" id="MBW0518945.1"/>
    </source>
</evidence>
<organism evidence="6 7">
    <name type="scientific">Austropuccinia psidii MF-1</name>
    <dbReference type="NCBI Taxonomy" id="1389203"/>
    <lineage>
        <taxon>Eukaryota</taxon>
        <taxon>Fungi</taxon>
        <taxon>Dikarya</taxon>
        <taxon>Basidiomycota</taxon>
        <taxon>Pucciniomycotina</taxon>
        <taxon>Pucciniomycetes</taxon>
        <taxon>Pucciniales</taxon>
        <taxon>Sphaerophragmiaceae</taxon>
        <taxon>Austropuccinia</taxon>
    </lineage>
</organism>
<dbReference type="InterPro" id="IPR010334">
    <property type="entry name" value="Dcp1"/>
</dbReference>
<dbReference type="SUPFAM" id="SSF50729">
    <property type="entry name" value="PH domain-like"/>
    <property type="match status" value="1"/>
</dbReference>
<feature type="region of interest" description="Disordered" evidence="5">
    <location>
        <begin position="443"/>
        <end position="543"/>
    </location>
</feature>
<gene>
    <name evidence="6" type="ORF">O181_058660</name>
</gene>
<name>A0A9Q3EGY6_9BASI</name>
<feature type="compositionally biased region" description="Low complexity" evidence="5">
    <location>
        <begin position="409"/>
        <end position="418"/>
    </location>
</feature>